<keyword evidence="7" id="KW-0472">Membrane</keyword>
<keyword evidence="7" id="KW-0812">Transmembrane</keyword>
<dbReference type="InterPro" id="IPR006918">
    <property type="entry name" value="COBRA_pln"/>
</dbReference>
<evidence type="ECO:0000256" key="1">
    <source>
        <dbReference type="ARBA" id="ARBA00004609"/>
    </source>
</evidence>
<evidence type="ECO:0000256" key="6">
    <source>
        <dbReference type="ARBA" id="ARBA00023288"/>
    </source>
</evidence>
<dbReference type="GeneID" id="103490406"/>
<dbReference type="RefSeq" id="XP_050946424.1">
    <property type="nucleotide sequence ID" value="XM_051090467.1"/>
</dbReference>
<dbReference type="Pfam" id="PF25079">
    <property type="entry name" value="COB_C"/>
    <property type="match status" value="1"/>
</dbReference>
<keyword evidence="5" id="KW-0325">Glycoprotein</keyword>
<reference evidence="11" key="2">
    <citation type="submission" date="2025-08" db="UniProtKB">
        <authorList>
            <consortium name="RefSeq"/>
        </authorList>
    </citation>
    <scope>IDENTIFICATION</scope>
    <source>
        <tissue evidence="11">Stem</tissue>
    </source>
</reference>
<keyword evidence="10" id="KW-1185">Reference proteome</keyword>
<keyword evidence="4 8" id="KW-0732">Signal</keyword>
<accession>A0ABM3L8R5</accession>
<evidence type="ECO:0000313" key="11">
    <source>
        <dbReference type="RefSeq" id="XP_050946424.1"/>
    </source>
</evidence>
<evidence type="ECO:0000256" key="5">
    <source>
        <dbReference type="ARBA" id="ARBA00023180"/>
    </source>
</evidence>
<evidence type="ECO:0000259" key="9">
    <source>
        <dbReference type="Pfam" id="PF25079"/>
    </source>
</evidence>
<protein>
    <submittedName>
        <fullName evidence="11">COBRA-like protein 4 isoform X1</fullName>
    </submittedName>
</protein>
<feature type="signal peptide" evidence="8">
    <location>
        <begin position="1"/>
        <end position="31"/>
    </location>
</feature>
<organism evidence="10 11">
    <name type="scientific">Cucumis melo</name>
    <name type="common">Muskmelon</name>
    <dbReference type="NCBI Taxonomy" id="3656"/>
    <lineage>
        <taxon>Eukaryota</taxon>
        <taxon>Viridiplantae</taxon>
        <taxon>Streptophyta</taxon>
        <taxon>Embryophyta</taxon>
        <taxon>Tracheophyta</taxon>
        <taxon>Spermatophyta</taxon>
        <taxon>Magnoliopsida</taxon>
        <taxon>eudicotyledons</taxon>
        <taxon>Gunneridae</taxon>
        <taxon>Pentapetalae</taxon>
        <taxon>rosids</taxon>
        <taxon>fabids</taxon>
        <taxon>Cucurbitales</taxon>
        <taxon>Cucurbitaceae</taxon>
        <taxon>Benincaseae</taxon>
        <taxon>Cucumis</taxon>
    </lineage>
</organism>
<dbReference type="Proteomes" id="UP001652600">
    <property type="component" value="Chromosome 1"/>
</dbReference>
<evidence type="ECO:0000256" key="2">
    <source>
        <dbReference type="ARBA" id="ARBA00005507"/>
    </source>
</evidence>
<feature type="chain" id="PRO_5045116241" evidence="8">
    <location>
        <begin position="32"/>
        <end position="526"/>
    </location>
</feature>
<evidence type="ECO:0000313" key="10">
    <source>
        <dbReference type="Proteomes" id="UP001652600"/>
    </source>
</evidence>
<feature type="domain" description="COBRA C-terminal" evidence="9">
    <location>
        <begin position="307"/>
        <end position="496"/>
    </location>
</feature>
<dbReference type="Pfam" id="PF04833">
    <property type="entry name" value="COBRA"/>
    <property type="match status" value="1"/>
</dbReference>
<dbReference type="PIRSF" id="PIRSF038122">
    <property type="entry name" value="COBRA"/>
    <property type="match status" value="1"/>
</dbReference>
<evidence type="ECO:0000256" key="3">
    <source>
        <dbReference type="ARBA" id="ARBA00022622"/>
    </source>
</evidence>
<keyword evidence="7" id="KW-1133">Transmembrane helix</keyword>
<keyword evidence="3" id="KW-0336">GPI-anchor</keyword>
<comment type="subcellular location">
    <subcellularLocation>
        <location evidence="1">Cell membrane</location>
        <topology evidence="1">Lipid-anchor</topology>
        <topology evidence="1">GPI-anchor</topology>
    </subcellularLocation>
</comment>
<evidence type="ECO:0000256" key="8">
    <source>
        <dbReference type="SAM" id="SignalP"/>
    </source>
</evidence>
<dbReference type="InterPro" id="IPR056900">
    <property type="entry name" value="COB_C"/>
</dbReference>
<sequence length="526" mass="60012">MWMREMKPNPSPAFLSLFLVASIMCCYVADCYDPLDPNGNITITYDIQTWTTRGYVVLWIGEFSLEVNSNYVNYVKVNPSLSHSILDIFITQNKQLDWIQSYLWDKLSCLFLHYYSCRDLYFCSFVAFFCRVIGATGRVTIQNYYQFRHVENPGWKLAWTWTRGEVIWSMNGAFATEQGNCSLFKFDIPHSCEERPVILDLMPEASLGNRSEGCCRSGVLSAWAVDRSKSFSSFEISVGSKDEDGNELPPANITLMAPGPGYTCSPFLDSHPTVSSVIDGKREVQVFRTWKSTCTYSIFVDNKTPVCCVSLSAFYNPSITPCPSCSCGCRKANKSSVQCTRDEYQLSSSDSATNLSSVRCSDHMCPVRVHWHVETNYINHWRVKLTVSNYNYNRNYSNWNILVQHPGFGQSTEAFSFNSSQLPSLRYGDELALFWGIENFNTELVQSTESNMGYVTTDILFEKDLESFTLSNGWALPRRVYFNGDNCHMPLPDTFPMLPNGNTKQSLSLYLFILLFFFDLFVLVKV</sequence>
<reference evidence="10" key="1">
    <citation type="submission" date="2025-05" db="UniProtKB">
        <authorList>
            <consortium name="RefSeq"/>
        </authorList>
    </citation>
    <scope>NUCLEOTIDE SEQUENCE [LARGE SCALE GENOMIC DNA]</scope>
</reference>
<evidence type="ECO:0000256" key="4">
    <source>
        <dbReference type="ARBA" id="ARBA00022729"/>
    </source>
</evidence>
<evidence type="ECO:0000256" key="7">
    <source>
        <dbReference type="SAM" id="Phobius"/>
    </source>
</evidence>
<name>A0ABM3L8R5_CUCME</name>
<keyword evidence="6" id="KW-0449">Lipoprotein</keyword>
<gene>
    <name evidence="11" type="primary">LOC103490406</name>
</gene>
<dbReference type="PANTHER" id="PTHR31673">
    <property type="entry name" value="PROTEIN COBRA"/>
    <property type="match status" value="1"/>
</dbReference>
<feature type="transmembrane region" description="Helical" evidence="7">
    <location>
        <begin position="507"/>
        <end position="524"/>
    </location>
</feature>
<dbReference type="PANTHER" id="PTHR31673:SF41">
    <property type="entry name" value="COBRA-LIKE PROTEIN"/>
    <property type="match status" value="1"/>
</dbReference>
<comment type="similarity">
    <text evidence="2">Belongs to the COBRA family.</text>
</comment>
<proteinExistence type="inferred from homology"/>